<evidence type="ECO:0000259" key="19">
    <source>
        <dbReference type="PROSITE" id="PS51323"/>
    </source>
</evidence>
<evidence type="ECO:0000313" key="21">
    <source>
        <dbReference type="Proteomes" id="UP000008672"/>
    </source>
</evidence>
<dbReference type="EMBL" id="AFYH01160281">
    <property type="status" value="NOT_ANNOTATED_CDS"/>
    <property type="molecule type" value="Genomic_DNA"/>
</dbReference>
<evidence type="ECO:0000256" key="9">
    <source>
        <dbReference type="ARBA" id="ARBA00022949"/>
    </source>
</evidence>
<dbReference type="OrthoDB" id="365605at2759"/>
<dbReference type="InterPro" id="IPR043973">
    <property type="entry name" value="TSP1_CCN"/>
</dbReference>
<evidence type="ECO:0000256" key="15">
    <source>
        <dbReference type="ARBA" id="ARBA00077787"/>
    </source>
</evidence>
<dbReference type="GO" id="GO:0005178">
    <property type="term" value="F:integrin binding"/>
    <property type="evidence" value="ECO:0007669"/>
    <property type="project" value="TreeGrafter"/>
</dbReference>
<dbReference type="InterPro" id="IPR000867">
    <property type="entry name" value="IGFBP-like"/>
</dbReference>
<dbReference type="InterPro" id="IPR001007">
    <property type="entry name" value="VWF_dom"/>
</dbReference>
<dbReference type="InterPro" id="IPR006207">
    <property type="entry name" value="Cys_knot_C"/>
</dbReference>
<dbReference type="PROSITE" id="PS50184">
    <property type="entry name" value="VWFC_2"/>
    <property type="match status" value="1"/>
</dbReference>
<dbReference type="EMBL" id="AFYH01160277">
    <property type="status" value="NOT_ANNOTATED_CDS"/>
    <property type="molecule type" value="Genomic_DNA"/>
</dbReference>
<dbReference type="InterPro" id="IPR036383">
    <property type="entry name" value="TSP1_rpt_sf"/>
</dbReference>
<evidence type="ECO:0000256" key="14">
    <source>
        <dbReference type="ARBA" id="ARBA00042352"/>
    </source>
</evidence>
<keyword evidence="21" id="KW-1185">Reference proteome</keyword>
<dbReference type="PIRSF" id="PIRSF036495">
    <property type="entry name" value="IGFBP_rP_CNN"/>
    <property type="match status" value="1"/>
</dbReference>
<dbReference type="InterPro" id="IPR012395">
    <property type="entry name" value="IGFBP_CNN"/>
</dbReference>
<evidence type="ECO:0000256" key="16">
    <source>
        <dbReference type="PROSITE-ProRule" id="PRU00039"/>
    </source>
</evidence>
<evidence type="ECO:0000256" key="11">
    <source>
        <dbReference type="ARBA" id="ARBA00023157"/>
    </source>
</evidence>
<dbReference type="EMBL" id="AFYH01160276">
    <property type="status" value="NOT_ANNOTATED_CDS"/>
    <property type="molecule type" value="Genomic_DNA"/>
</dbReference>
<dbReference type="Pfam" id="PF00093">
    <property type="entry name" value="VWC"/>
    <property type="match status" value="1"/>
</dbReference>
<evidence type="ECO:0000256" key="6">
    <source>
        <dbReference type="ARBA" id="ARBA00022525"/>
    </source>
</evidence>
<dbReference type="GO" id="GO:0031012">
    <property type="term" value="C:extracellular matrix"/>
    <property type="evidence" value="ECO:0007669"/>
    <property type="project" value="TreeGrafter"/>
</dbReference>
<evidence type="ECO:0000256" key="7">
    <source>
        <dbReference type="ARBA" id="ARBA00022729"/>
    </source>
</evidence>
<dbReference type="GO" id="GO:0008083">
    <property type="term" value="F:growth factor activity"/>
    <property type="evidence" value="ECO:0007669"/>
    <property type="project" value="UniProtKB-KW"/>
</dbReference>
<dbReference type="EMBL" id="AFYH01160275">
    <property type="status" value="NOT_ANNOTATED_CDS"/>
    <property type="molecule type" value="Genomic_DNA"/>
</dbReference>
<evidence type="ECO:0000256" key="10">
    <source>
        <dbReference type="ARBA" id="ARBA00023030"/>
    </source>
</evidence>
<proteinExistence type="inferred from homology"/>
<dbReference type="PROSITE" id="PS01208">
    <property type="entry name" value="VWFC_1"/>
    <property type="match status" value="1"/>
</dbReference>
<keyword evidence="6" id="KW-0964">Secreted</keyword>
<dbReference type="GeneTree" id="ENSGT00940000158587"/>
<dbReference type="EMBL" id="AFYH01160279">
    <property type="status" value="NOT_ANNOTATED_CDS"/>
    <property type="molecule type" value="Genomic_DNA"/>
</dbReference>
<accession>M3XKZ4</accession>
<dbReference type="PROSITE" id="PS01225">
    <property type="entry name" value="CTCK_2"/>
    <property type="match status" value="1"/>
</dbReference>
<dbReference type="SMART" id="SM00121">
    <property type="entry name" value="IB"/>
    <property type="match status" value="1"/>
</dbReference>
<dbReference type="SUPFAM" id="SSF57603">
    <property type="entry name" value="FnI-like domain"/>
    <property type="match status" value="1"/>
</dbReference>
<evidence type="ECO:0000256" key="5">
    <source>
        <dbReference type="ARBA" id="ARBA00022490"/>
    </source>
</evidence>
<dbReference type="Pfam" id="PF19035">
    <property type="entry name" value="TSP1_CCN"/>
    <property type="match status" value="1"/>
</dbReference>
<keyword evidence="12" id="KW-0325">Glycoprotein</keyword>
<evidence type="ECO:0000256" key="2">
    <source>
        <dbReference type="ARBA" id="ARBA00004610"/>
    </source>
</evidence>
<dbReference type="FunFam" id="2.20.100.10:FF:000046">
    <property type="entry name" value="Cellular communication network factor 4"/>
    <property type="match status" value="1"/>
</dbReference>
<dbReference type="InterPro" id="IPR050941">
    <property type="entry name" value="CCN"/>
</dbReference>
<reference evidence="21" key="1">
    <citation type="submission" date="2011-08" db="EMBL/GenBank/DDBJ databases">
        <title>The draft genome of Latimeria chalumnae.</title>
        <authorList>
            <person name="Di Palma F."/>
            <person name="Alfoldi J."/>
            <person name="Johnson J."/>
            <person name="Berlin A."/>
            <person name="Gnerre S."/>
            <person name="Jaffe D."/>
            <person name="MacCallum I."/>
            <person name="Young S."/>
            <person name="Walker B.J."/>
            <person name="Lander E."/>
            <person name="Lindblad-Toh K."/>
        </authorList>
    </citation>
    <scope>NUCLEOTIDE SEQUENCE [LARGE SCALE GENOMIC DNA]</scope>
    <source>
        <strain evidence="21">Wild caught</strain>
    </source>
</reference>
<dbReference type="GO" id="GO:0051239">
    <property type="term" value="P:regulation of multicellular organismal process"/>
    <property type="evidence" value="ECO:0007669"/>
    <property type="project" value="UniProtKB-ARBA"/>
</dbReference>
<dbReference type="EMBL" id="AFYH01160278">
    <property type="status" value="NOT_ANNOTATED_CDS"/>
    <property type="molecule type" value="Genomic_DNA"/>
</dbReference>
<dbReference type="SMART" id="SM00214">
    <property type="entry name" value="VWC"/>
    <property type="match status" value="1"/>
</dbReference>
<dbReference type="GO" id="GO:0045597">
    <property type="term" value="P:positive regulation of cell differentiation"/>
    <property type="evidence" value="ECO:0007669"/>
    <property type="project" value="TreeGrafter"/>
</dbReference>
<dbReference type="EMBL" id="AFYH01160283">
    <property type="status" value="NOT_ANNOTATED_CDS"/>
    <property type="molecule type" value="Genomic_DNA"/>
</dbReference>
<evidence type="ECO:0000256" key="13">
    <source>
        <dbReference type="ARBA" id="ARBA00039944"/>
    </source>
</evidence>
<feature type="domain" description="IGFBP N-terminal" evidence="19">
    <location>
        <begin position="13"/>
        <end position="86"/>
    </location>
</feature>
<evidence type="ECO:0000313" key="20">
    <source>
        <dbReference type="Ensembl" id="ENSLACP00000023400.1"/>
    </source>
</evidence>
<comment type="subcellular location">
    <subcellularLocation>
        <location evidence="2">Cell junction</location>
        <location evidence="2">Gap junction</location>
    </subcellularLocation>
    <subcellularLocation>
        <location evidence="1">Cytoplasm</location>
    </subcellularLocation>
    <subcellularLocation>
        <location evidence="3">Secreted</location>
    </subcellularLocation>
</comment>
<dbReference type="Ensembl" id="ENSLACT00000026542.1">
    <property type="protein sequence ID" value="ENSLACP00000023400.1"/>
    <property type="gene ID" value="ENSLACG00000009068.2"/>
</dbReference>
<dbReference type="EMBL" id="AFYH01160280">
    <property type="status" value="NOT_ANNOTATED_CDS"/>
    <property type="molecule type" value="Genomic_DNA"/>
</dbReference>
<dbReference type="Proteomes" id="UP000008672">
    <property type="component" value="Unassembled WGS sequence"/>
</dbReference>
<dbReference type="GO" id="GO:0007155">
    <property type="term" value="P:cell adhesion"/>
    <property type="evidence" value="ECO:0007669"/>
    <property type="project" value="TreeGrafter"/>
</dbReference>
<dbReference type="Pfam" id="PF00007">
    <property type="entry name" value="Cys_knot"/>
    <property type="match status" value="1"/>
</dbReference>
<organism evidence="20 21">
    <name type="scientific">Latimeria chalumnae</name>
    <name type="common">Coelacanth</name>
    <dbReference type="NCBI Taxonomy" id="7897"/>
    <lineage>
        <taxon>Eukaryota</taxon>
        <taxon>Metazoa</taxon>
        <taxon>Chordata</taxon>
        <taxon>Craniata</taxon>
        <taxon>Vertebrata</taxon>
        <taxon>Euteleostomi</taxon>
        <taxon>Coelacanthiformes</taxon>
        <taxon>Coelacanthidae</taxon>
        <taxon>Latimeria</taxon>
    </lineage>
</organism>
<dbReference type="InterPro" id="IPR000884">
    <property type="entry name" value="TSP1_rpt"/>
</dbReference>
<dbReference type="SMART" id="SM00041">
    <property type="entry name" value="CT"/>
    <property type="match status" value="1"/>
</dbReference>
<dbReference type="GO" id="GO:0005737">
    <property type="term" value="C:cytoplasm"/>
    <property type="evidence" value="ECO:0007669"/>
    <property type="project" value="UniProtKB-SubCell"/>
</dbReference>
<dbReference type="PANTHER" id="PTHR11348">
    <property type="entry name" value="CONNECTIVE TISSUE GROWTH FACTOR-RELATED"/>
    <property type="match status" value="1"/>
</dbReference>
<keyword evidence="11" id="KW-1015">Disulfide bond</keyword>
<name>M3XKZ4_LATCH</name>
<evidence type="ECO:0000259" key="18">
    <source>
        <dbReference type="PROSITE" id="PS50184"/>
    </source>
</evidence>
<dbReference type="AlphaFoldDB" id="M3XKZ4"/>
<dbReference type="HOGENOM" id="CLU_063247_1_0_1"/>
<dbReference type="InterPro" id="IPR009030">
    <property type="entry name" value="Growth_fac_rcpt_cys_sf"/>
</dbReference>
<sequence>MVPVSNVTEYYNRVQYCKWPCKCPKAVPRCPPGVSLITDGCDCCKACAKQLGETCNEADSCDFHRGLYCDYSADRPRYEKGVCAYMTGVGCELNGIIYPNGKSFQPNCKYKCTCFDGVIGCIPVCKDFRPPLVWCQNPKRVKLAGRCCEQWICDDSRRIRKTSPRHISSSAYGMENESWHKNCVIQSSPWSTCSRTCGLGISLRISNDNDNCRLLKERRLCNLRPCEVDITKHIRPGKKCLAVYRQEEPTNYTISGCVSNKPYRPKYCGVCTDDRCCTPYKSKTIDVTFQCPDGTGFSWKVMRINACFCNLGCGNPNDIFTDLAYYHDFSEIGN</sequence>
<evidence type="ECO:0000256" key="4">
    <source>
        <dbReference type="ARBA" id="ARBA00008125"/>
    </source>
</evidence>
<keyword evidence="7" id="KW-0732">Signal</keyword>
<dbReference type="Bgee" id="ENSLACG00000009068">
    <property type="expression patterns" value="Expressed in chordate pharynx"/>
</dbReference>
<dbReference type="Pfam" id="PF00219">
    <property type="entry name" value="IGFBP"/>
    <property type="match status" value="1"/>
</dbReference>
<protein>
    <recommendedName>
        <fullName evidence="13">CCN family member 3</fullName>
    </recommendedName>
    <alternativeName>
        <fullName evidence="14">Cellular communication network factor 3</fullName>
    </alternativeName>
    <alternativeName>
        <fullName evidence="15">Protein NOV homolog</fullName>
    </alternativeName>
</protein>
<dbReference type="PROSITE" id="PS51323">
    <property type="entry name" value="IGFBP_N_2"/>
    <property type="match status" value="1"/>
</dbReference>
<comment type="caution">
    <text evidence="16">Lacks conserved residue(s) required for the propagation of feature annotation.</text>
</comment>
<feature type="domain" description="VWFC" evidence="18">
    <location>
        <begin position="89"/>
        <end position="154"/>
    </location>
</feature>
<evidence type="ECO:0000256" key="1">
    <source>
        <dbReference type="ARBA" id="ARBA00004496"/>
    </source>
</evidence>
<dbReference type="PROSITE" id="PS50092">
    <property type="entry name" value="TSP1"/>
    <property type="match status" value="1"/>
</dbReference>
<keyword evidence="8" id="KW-0303">Gap junction</keyword>
<dbReference type="InterPro" id="IPR006208">
    <property type="entry name" value="Glyco_hormone_CN"/>
</dbReference>
<gene>
    <name evidence="20" type="primary">CCN4</name>
</gene>
<dbReference type="EMBL" id="AFYH01160282">
    <property type="status" value="NOT_ANNOTATED_CDS"/>
    <property type="molecule type" value="Genomic_DNA"/>
</dbReference>
<feature type="domain" description="CTCK" evidence="17">
    <location>
        <begin position="240"/>
        <end position="314"/>
    </location>
</feature>
<dbReference type="PANTHER" id="PTHR11348:SF4">
    <property type="entry name" value="CCN FAMILY MEMBER 4"/>
    <property type="match status" value="1"/>
</dbReference>
<keyword evidence="10" id="KW-0339">Growth factor</keyword>
<evidence type="ECO:0000259" key="17">
    <source>
        <dbReference type="PROSITE" id="PS01225"/>
    </source>
</evidence>
<dbReference type="SUPFAM" id="SSF82895">
    <property type="entry name" value="TSP-1 type 1 repeat"/>
    <property type="match status" value="1"/>
</dbReference>
<comment type="similarity">
    <text evidence="4">Belongs to the CCN family.</text>
</comment>
<reference evidence="20" key="3">
    <citation type="submission" date="2025-09" db="UniProtKB">
        <authorList>
            <consortium name="Ensembl"/>
        </authorList>
    </citation>
    <scope>IDENTIFICATION</scope>
</reference>
<evidence type="ECO:0000256" key="3">
    <source>
        <dbReference type="ARBA" id="ARBA00004613"/>
    </source>
</evidence>
<dbReference type="GO" id="GO:0005921">
    <property type="term" value="C:gap junction"/>
    <property type="evidence" value="ECO:0007669"/>
    <property type="project" value="UniProtKB-SubCell"/>
</dbReference>
<dbReference type="PROSITE" id="PS01185">
    <property type="entry name" value="CTCK_1"/>
    <property type="match status" value="1"/>
</dbReference>
<dbReference type="GO" id="GO:0008201">
    <property type="term" value="F:heparin binding"/>
    <property type="evidence" value="ECO:0007669"/>
    <property type="project" value="TreeGrafter"/>
</dbReference>
<keyword evidence="5" id="KW-0963">Cytoplasm</keyword>
<evidence type="ECO:0000256" key="8">
    <source>
        <dbReference type="ARBA" id="ARBA00022868"/>
    </source>
</evidence>
<dbReference type="SMART" id="SM00209">
    <property type="entry name" value="TSP1"/>
    <property type="match status" value="1"/>
</dbReference>
<reference evidence="20" key="2">
    <citation type="submission" date="2025-08" db="UniProtKB">
        <authorList>
            <consortium name="Ensembl"/>
        </authorList>
    </citation>
    <scope>IDENTIFICATION</scope>
</reference>
<dbReference type="GO" id="GO:0005615">
    <property type="term" value="C:extracellular space"/>
    <property type="evidence" value="ECO:0007669"/>
    <property type="project" value="TreeGrafter"/>
</dbReference>
<dbReference type="Gene3D" id="2.20.100.10">
    <property type="entry name" value="Thrombospondin type-1 (TSP1) repeat"/>
    <property type="match status" value="1"/>
</dbReference>
<evidence type="ECO:0000256" key="12">
    <source>
        <dbReference type="ARBA" id="ARBA00023180"/>
    </source>
</evidence>
<dbReference type="SUPFAM" id="SSF57184">
    <property type="entry name" value="Growth factor receptor domain"/>
    <property type="match status" value="1"/>
</dbReference>
<dbReference type="EMBL" id="AFYH01160274">
    <property type="status" value="NOT_ANNOTATED_CDS"/>
    <property type="molecule type" value="Genomic_DNA"/>
</dbReference>
<keyword evidence="9" id="KW-0965">Cell junction</keyword>